<protein>
    <submittedName>
        <fullName evidence="2">Uncharacterized protein</fullName>
    </submittedName>
</protein>
<proteinExistence type="predicted"/>
<accession>A0AAW0GY15</accession>
<sequence>MQDIPHSTRSLASANQSPDMSYLIPPYLALYISGGHIGLPILVGTLLFSKRIRRPPAVTNMLITWILESISYCLVLYTGPTIRQHPPFTLCLLQAAFVHAAPPTQIITHSSDPLSQCSQWYFKSGVSSNHPGTRG</sequence>
<name>A0AAW0GY15_9APHY</name>
<dbReference type="Proteomes" id="UP001385951">
    <property type="component" value="Unassembled WGS sequence"/>
</dbReference>
<reference evidence="2 3" key="1">
    <citation type="submission" date="2022-09" db="EMBL/GenBank/DDBJ databases">
        <authorList>
            <person name="Palmer J.M."/>
        </authorList>
    </citation>
    <scope>NUCLEOTIDE SEQUENCE [LARGE SCALE GENOMIC DNA]</scope>
    <source>
        <strain evidence="2 3">DSM 7382</strain>
    </source>
</reference>
<keyword evidence="1" id="KW-0472">Membrane</keyword>
<evidence type="ECO:0000256" key="1">
    <source>
        <dbReference type="SAM" id="Phobius"/>
    </source>
</evidence>
<gene>
    <name evidence="2" type="ORF">QCA50_002467</name>
</gene>
<comment type="caution">
    <text evidence="2">The sequence shown here is derived from an EMBL/GenBank/DDBJ whole genome shotgun (WGS) entry which is preliminary data.</text>
</comment>
<keyword evidence="1" id="KW-0812">Transmembrane</keyword>
<dbReference type="EMBL" id="JASBNA010000002">
    <property type="protein sequence ID" value="KAK7695277.1"/>
    <property type="molecule type" value="Genomic_DNA"/>
</dbReference>
<organism evidence="2 3">
    <name type="scientific">Cerrena zonata</name>
    <dbReference type="NCBI Taxonomy" id="2478898"/>
    <lineage>
        <taxon>Eukaryota</taxon>
        <taxon>Fungi</taxon>
        <taxon>Dikarya</taxon>
        <taxon>Basidiomycota</taxon>
        <taxon>Agaricomycotina</taxon>
        <taxon>Agaricomycetes</taxon>
        <taxon>Polyporales</taxon>
        <taxon>Cerrenaceae</taxon>
        <taxon>Cerrena</taxon>
    </lineage>
</organism>
<evidence type="ECO:0000313" key="2">
    <source>
        <dbReference type="EMBL" id="KAK7695277.1"/>
    </source>
</evidence>
<evidence type="ECO:0000313" key="3">
    <source>
        <dbReference type="Proteomes" id="UP001385951"/>
    </source>
</evidence>
<feature type="transmembrane region" description="Helical" evidence="1">
    <location>
        <begin position="28"/>
        <end position="48"/>
    </location>
</feature>
<keyword evidence="1" id="KW-1133">Transmembrane helix</keyword>
<keyword evidence="3" id="KW-1185">Reference proteome</keyword>
<feature type="transmembrane region" description="Helical" evidence="1">
    <location>
        <begin position="60"/>
        <end position="79"/>
    </location>
</feature>
<dbReference type="AlphaFoldDB" id="A0AAW0GY15"/>